<protein>
    <submittedName>
        <fullName evidence="1">Heavy metal transport/detoxification protein</fullName>
    </submittedName>
</protein>
<dbReference type="Proteomes" id="UP000290657">
    <property type="component" value="Unassembled WGS sequence"/>
</dbReference>
<keyword evidence="2" id="KW-1185">Reference proteome</keyword>
<gene>
    <name evidence="1" type="ORF">CRV04_08255</name>
</gene>
<dbReference type="AlphaFoldDB" id="A0A4Q0XSS5"/>
<evidence type="ECO:0000313" key="2">
    <source>
        <dbReference type="Proteomes" id="UP000290657"/>
    </source>
</evidence>
<sequence length="51" mass="5845">MIKASLTEEFGEISVNLEANPKEVTVEIKNEAQEQKFKDEMKDIGFDVIEE</sequence>
<reference evidence="1 2" key="1">
    <citation type="submission" date="2017-10" db="EMBL/GenBank/DDBJ databases">
        <title>Genomics of the genus Arcobacter.</title>
        <authorList>
            <person name="Perez-Cataluna A."/>
            <person name="Figueras M.J."/>
        </authorList>
    </citation>
    <scope>NUCLEOTIDE SEQUENCE [LARGE SCALE GENOMIC DNA]</scope>
    <source>
        <strain evidence="1 2">CECT 8987</strain>
    </source>
</reference>
<proteinExistence type="predicted"/>
<comment type="caution">
    <text evidence="1">The sequence shown here is derived from an EMBL/GenBank/DDBJ whole genome shotgun (WGS) entry which is preliminary data.</text>
</comment>
<dbReference type="EMBL" id="PDKN01000005">
    <property type="protein sequence ID" value="RXJ56523.1"/>
    <property type="molecule type" value="Genomic_DNA"/>
</dbReference>
<accession>A0A4Q0XSS5</accession>
<evidence type="ECO:0000313" key="1">
    <source>
        <dbReference type="EMBL" id="RXJ56523.1"/>
    </source>
</evidence>
<name>A0A4Q0XSS5_9BACT</name>
<organism evidence="1 2">
    <name type="scientific">Candidatus Marinarcus aquaticus</name>
    <dbReference type="NCBI Taxonomy" id="2044504"/>
    <lineage>
        <taxon>Bacteria</taxon>
        <taxon>Pseudomonadati</taxon>
        <taxon>Campylobacterota</taxon>
        <taxon>Epsilonproteobacteria</taxon>
        <taxon>Campylobacterales</taxon>
        <taxon>Arcobacteraceae</taxon>
        <taxon>Candidatus Marinarcus</taxon>
    </lineage>
</organism>